<reference evidence="2 3" key="1">
    <citation type="journal article" date="2019" name="Int. J. Syst. Evol. Microbiol.">
        <title>The Global Catalogue of Microorganisms (GCM) 10K type strain sequencing project: providing services to taxonomists for standard genome sequencing and annotation.</title>
        <authorList>
            <consortium name="The Broad Institute Genomics Platform"/>
            <consortium name="The Broad Institute Genome Sequencing Center for Infectious Disease"/>
            <person name="Wu L."/>
            <person name="Ma J."/>
        </authorList>
    </citation>
    <scope>NUCLEOTIDE SEQUENCE [LARGE SCALE GENOMIC DNA]</scope>
    <source>
        <strain evidence="2 3">CGMCC 1.12689</strain>
    </source>
</reference>
<keyword evidence="3" id="KW-1185">Reference proteome</keyword>
<accession>A0ABD6BZR2</accession>
<feature type="region of interest" description="Disordered" evidence="1">
    <location>
        <begin position="150"/>
        <end position="183"/>
    </location>
</feature>
<sequence>MTSTVLDVSVLLLCVSASVLALSPGGLETGAEPSTAGEIADRLSTETVTVTYADPSAPGGNRTVHATRAELLALLAVDAHDARGRSRGAVNDADTDDIADSDTVATDGFERQALAVVGAGLDARTRIDARIREGGSADRLNRSIAAGHPWSTRSAEATDSVTPSVVKSSTGVSVGTAPPRSADTTAAVITQPRPVVSATSDGHVRIVVRRW</sequence>
<dbReference type="AlphaFoldDB" id="A0ABD6BZR2"/>
<proteinExistence type="predicted"/>
<dbReference type="EMBL" id="JBHUDB010000004">
    <property type="protein sequence ID" value="MFD1570561.1"/>
    <property type="molecule type" value="Genomic_DNA"/>
</dbReference>
<evidence type="ECO:0000313" key="2">
    <source>
        <dbReference type="EMBL" id="MFD1570561.1"/>
    </source>
</evidence>
<evidence type="ECO:0000256" key="1">
    <source>
        <dbReference type="SAM" id="MobiDB-lite"/>
    </source>
</evidence>
<dbReference type="Proteomes" id="UP001597185">
    <property type="component" value="Unassembled WGS sequence"/>
</dbReference>
<gene>
    <name evidence="2" type="ORF">ACFR9T_08160</name>
</gene>
<organism evidence="2 3">
    <name type="scientific">Halorubrum laminariae</name>
    <dbReference type="NCBI Taxonomy" id="1433523"/>
    <lineage>
        <taxon>Archaea</taxon>
        <taxon>Methanobacteriati</taxon>
        <taxon>Methanobacteriota</taxon>
        <taxon>Stenosarchaea group</taxon>
        <taxon>Halobacteria</taxon>
        <taxon>Halobacteriales</taxon>
        <taxon>Haloferacaceae</taxon>
        <taxon>Halorubrum</taxon>
    </lineage>
</organism>
<dbReference type="Pfam" id="PF23955">
    <property type="entry name" value="DUF7284"/>
    <property type="match status" value="1"/>
</dbReference>
<dbReference type="InterPro" id="IPR055708">
    <property type="entry name" value="DUF7284"/>
</dbReference>
<evidence type="ECO:0008006" key="4">
    <source>
        <dbReference type="Google" id="ProtNLM"/>
    </source>
</evidence>
<dbReference type="RefSeq" id="WP_256416820.1">
    <property type="nucleotide sequence ID" value="NZ_JANHDL010000001.1"/>
</dbReference>
<feature type="compositionally biased region" description="Low complexity" evidence="1">
    <location>
        <begin position="158"/>
        <end position="176"/>
    </location>
</feature>
<name>A0ABD6BZR2_9EURY</name>
<protein>
    <recommendedName>
        <fullName evidence="4">DUF541 domain-containing protein</fullName>
    </recommendedName>
</protein>
<comment type="caution">
    <text evidence="2">The sequence shown here is derived from an EMBL/GenBank/DDBJ whole genome shotgun (WGS) entry which is preliminary data.</text>
</comment>
<evidence type="ECO:0000313" key="3">
    <source>
        <dbReference type="Proteomes" id="UP001597185"/>
    </source>
</evidence>